<dbReference type="Gene3D" id="3.20.20.60">
    <property type="entry name" value="Phosphoenolpyruvate-binding domains"/>
    <property type="match status" value="1"/>
</dbReference>
<dbReference type="EMBL" id="QHKI01000064">
    <property type="protein sequence ID" value="RSM70810.1"/>
    <property type="molecule type" value="Genomic_DNA"/>
</dbReference>
<dbReference type="PANTHER" id="PTHR42905:SF7">
    <property type="entry name" value="PHOSPHOENOLPYRUVATE PHOSPHOMUTASE"/>
    <property type="match status" value="1"/>
</dbReference>
<organism evidence="2 3">
    <name type="scientific">Kibdelosporangium aridum</name>
    <dbReference type="NCBI Taxonomy" id="2030"/>
    <lineage>
        <taxon>Bacteria</taxon>
        <taxon>Bacillati</taxon>
        <taxon>Actinomycetota</taxon>
        <taxon>Actinomycetes</taxon>
        <taxon>Pseudonocardiales</taxon>
        <taxon>Pseudonocardiaceae</taxon>
        <taxon>Kibdelosporangium</taxon>
    </lineage>
</organism>
<dbReference type="OrthoDB" id="9771433at2"/>
<dbReference type="PANTHER" id="PTHR42905">
    <property type="entry name" value="PHOSPHOENOLPYRUVATE CARBOXYLASE"/>
    <property type="match status" value="1"/>
</dbReference>
<dbReference type="InterPro" id="IPR015813">
    <property type="entry name" value="Pyrv/PenolPyrv_kinase-like_dom"/>
</dbReference>
<dbReference type="AlphaFoldDB" id="A0A428YQH7"/>
<dbReference type="Proteomes" id="UP000287547">
    <property type="component" value="Unassembled WGS sequence"/>
</dbReference>
<evidence type="ECO:0000313" key="2">
    <source>
        <dbReference type="EMBL" id="RSM70810.1"/>
    </source>
</evidence>
<dbReference type="RefSeq" id="WP_037268714.1">
    <property type="nucleotide sequence ID" value="NZ_QHKI01000064.1"/>
</dbReference>
<keyword evidence="2" id="KW-0670">Pyruvate</keyword>
<dbReference type="InterPro" id="IPR039556">
    <property type="entry name" value="ICL/PEPM"/>
</dbReference>
<gene>
    <name evidence="2" type="ORF">DMH04_44185</name>
</gene>
<proteinExistence type="inferred from homology"/>
<evidence type="ECO:0000313" key="3">
    <source>
        <dbReference type="Proteomes" id="UP000287547"/>
    </source>
</evidence>
<comment type="similarity">
    <text evidence="1">Belongs to the isocitrate lyase/PEP mutase superfamily. PEP mutase family.</text>
</comment>
<comment type="caution">
    <text evidence="2">The sequence shown here is derived from an EMBL/GenBank/DDBJ whole genome shotgun (WGS) entry which is preliminary data.</text>
</comment>
<dbReference type="GO" id="GO:0003824">
    <property type="term" value="F:catalytic activity"/>
    <property type="evidence" value="ECO:0007669"/>
    <property type="project" value="InterPro"/>
</dbReference>
<name>A0A428YQH7_KIBAR</name>
<sequence length="285" mass="30558">MNSTTKLRKLIADGQIGRLAGAHDPLSASLVQASGFDGVWASSFTISAANGLPDMSLLSMTDYLEAAGRMAAVCSVPILADCDTGFGGVPNVAYLVQRYEAVGVAGVCIEDKVFPKTNSFVDHGQELLDANEFALKIEAGKNAQRDPDFVLVARTEALIAGHGVQEALHRAHRYVDAGADAILVHSKKSSPREVIEFLDAWQGRAPVVVVPTTYHDWHFTDAENAGVSLVIYANHALRAAVRSMSQVLSSIESSGASTSVEDLIAPVSEVFELTQLDKWLHLEKQ</sequence>
<accession>A0A428YQH7</accession>
<reference evidence="2 3" key="1">
    <citation type="submission" date="2018-05" db="EMBL/GenBank/DDBJ databases">
        <title>Evolution of GPA BGCs.</title>
        <authorList>
            <person name="Waglechner N."/>
            <person name="Wright G.D."/>
        </authorList>
    </citation>
    <scope>NUCLEOTIDE SEQUENCE [LARGE SCALE GENOMIC DNA]</scope>
    <source>
        <strain evidence="2 3">A82846</strain>
    </source>
</reference>
<protein>
    <submittedName>
        <fullName evidence="2">Phosphoenolpyruvate phosphomutase</fullName>
    </submittedName>
</protein>
<dbReference type="CDD" id="cd00377">
    <property type="entry name" value="ICL_PEPM"/>
    <property type="match status" value="1"/>
</dbReference>
<dbReference type="Pfam" id="PF13714">
    <property type="entry name" value="PEP_mutase"/>
    <property type="match status" value="1"/>
</dbReference>
<dbReference type="InterPro" id="IPR040442">
    <property type="entry name" value="Pyrv_kinase-like_dom_sf"/>
</dbReference>
<dbReference type="SUPFAM" id="SSF51621">
    <property type="entry name" value="Phosphoenolpyruvate/pyruvate domain"/>
    <property type="match status" value="1"/>
</dbReference>
<evidence type="ECO:0000256" key="1">
    <source>
        <dbReference type="ARBA" id="ARBA00038455"/>
    </source>
</evidence>